<evidence type="ECO:0000313" key="4">
    <source>
        <dbReference type="Proteomes" id="UP000272729"/>
    </source>
</evidence>
<dbReference type="AlphaFoldDB" id="A0A495XKP4"/>
<gene>
    <name evidence="3" type="ORF">DFJ66_6777</name>
</gene>
<dbReference type="InterPro" id="IPR005545">
    <property type="entry name" value="YCII"/>
</dbReference>
<dbReference type="EMBL" id="RBXR01000001">
    <property type="protein sequence ID" value="RKT73444.1"/>
    <property type="molecule type" value="Genomic_DNA"/>
</dbReference>
<proteinExistence type="inferred from homology"/>
<organism evidence="3 4">
    <name type="scientific">Saccharothrix variisporea</name>
    <dbReference type="NCBI Taxonomy" id="543527"/>
    <lineage>
        <taxon>Bacteria</taxon>
        <taxon>Bacillati</taxon>
        <taxon>Actinomycetota</taxon>
        <taxon>Actinomycetes</taxon>
        <taxon>Pseudonocardiales</taxon>
        <taxon>Pseudonocardiaceae</taxon>
        <taxon>Saccharothrix</taxon>
    </lineage>
</organism>
<protein>
    <recommendedName>
        <fullName evidence="2">YCII-related domain-containing protein</fullName>
    </recommendedName>
</protein>
<dbReference type="Gene3D" id="3.30.70.1060">
    <property type="entry name" value="Dimeric alpha+beta barrel"/>
    <property type="match status" value="1"/>
</dbReference>
<dbReference type="InterPro" id="IPR011008">
    <property type="entry name" value="Dimeric_a/b-barrel"/>
</dbReference>
<dbReference type="PANTHER" id="PTHR35174:SF3">
    <property type="entry name" value="BLL7171 PROTEIN"/>
    <property type="match status" value="1"/>
</dbReference>
<feature type="domain" description="YCII-related" evidence="2">
    <location>
        <begin position="1"/>
        <end position="115"/>
    </location>
</feature>
<keyword evidence="4" id="KW-1185">Reference proteome</keyword>
<dbReference type="RefSeq" id="WP_121227221.1">
    <property type="nucleotide sequence ID" value="NZ_JBIUBA010000014.1"/>
</dbReference>
<evidence type="ECO:0000259" key="2">
    <source>
        <dbReference type="Pfam" id="PF03795"/>
    </source>
</evidence>
<accession>A0A495XKP4</accession>
<evidence type="ECO:0000313" key="3">
    <source>
        <dbReference type="EMBL" id="RKT73444.1"/>
    </source>
</evidence>
<comment type="similarity">
    <text evidence="1">Belongs to the YciI family.</text>
</comment>
<dbReference type="Pfam" id="PF03795">
    <property type="entry name" value="YCII"/>
    <property type="match status" value="1"/>
</dbReference>
<evidence type="ECO:0000256" key="1">
    <source>
        <dbReference type="ARBA" id="ARBA00007689"/>
    </source>
</evidence>
<name>A0A495XKP4_9PSEU</name>
<reference evidence="3 4" key="1">
    <citation type="submission" date="2018-10" db="EMBL/GenBank/DDBJ databases">
        <title>Sequencing the genomes of 1000 actinobacteria strains.</title>
        <authorList>
            <person name="Klenk H.-P."/>
        </authorList>
    </citation>
    <scope>NUCLEOTIDE SEQUENCE [LARGE SCALE GENOMIC DNA]</scope>
    <source>
        <strain evidence="3 4">DSM 43911</strain>
    </source>
</reference>
<dbReference type="Proteomes" id="UP000272729">
    <property type="component" value="Unassembled WGS sequence"/>
</dbReference>
<comment type="caution">
    <text evidence="3">The sequence shown here is derived from an EMBL/GenBank/DDBJ whole genome shotgun (WGS) entry which is preliminary data.</text>
</comment>
<dbReference type="PANTHER" id="PTHR35174">
    <property type="entry name" value="BLL7171 PROTEIN-RELATED"/>
    <property type="match status" value="1"/>
</dbReference>
<dbReference type="SUPFAM" id="SSF54909">
    <property type="entry name" value="Dimeric alpha+beta barrel"/>
    <property type="match status" value="1"/>
</dbReference>
<dbReference type="OrthoDB" id="668782at2"/>
<sequence>MKYLLLIQSNPANWATLSQSEQDGLMSEYRALTQEMVESGEHLAGGPLTDPQTTRTVRVRDGRAEVTDGPFAESKEYLAGYYLVDVESEERAVELAKRIPDARFNAVEVRAVMDMGGLES</sequence>